<keyword evidence="1" id="KW-1003">Cell membrane</keyword>
<keyword evidence="2" id="KW-0732">Signal</keyword>
<dbReference type="PROSITE" id="PS51257">
    <property type="entry name" value="PROKAR_LIPOPROTEIN"/>
    <property type="match status" value="1"/>
</dbReference>
<dbReference type="Pfam" id="PF03783">
    <property type="entry name" value="CsgG"/>
    <property type="match status" value="1"/>
</dbReference>
<dbReference type="Gene3D" id="2.40.160.20">
    <property type="match status" value="1"/>
</dbReference>
<reference evidence="7" key="1">
    <citation type="journal article" date="2019" name="Int. J. Syst. Evol. Microbiol.">
        <title>The Global Catalogue of Microorganisms (GCM) 10K type strain sequencing project: providing services to taxonomists for standard genome sequencing and annotation.</title>
        <authorList>
            <consortium name="The Broad Institute Genomics Platform"/>
            <consortium name="The Broad Institute Genome Sequencing Center for Infectious Disease"/>
            <person name="Wu L."/>
            <person name="Ma J."/>
        </authorList>
    </citation>
    <scope>NUCLEOTIDE SEQUENCE [LARGE SCALE GENOMIC DNA]</scope>
    <source>
        <strain evidence="7">KCTC 42255</strain>
    </source>
</reference>
<dbReference type="SUPFAM" id="SSF56925">
    <property type="entry name" value="OMPA-like"/>
    <property type="match status" value="1"/>
</dbReference>
<accession>A0ABW5SHG7</accession>
<organism evidence="6 7">
    <name type="scientific">Mesonia sediminis</name>
    <dbReference type="NCBI Taxonomy" id="1703946"/>
    <lineage>
        <taxon>Bacteria</taxon>
        <taxon>Pseudomonadati</taxon>
        <taxon>Bacteroidota</taxon>
        <taxon>Flavobacteriia</taxon>
        <taxon>Flavobacteriales</taxon>
        <taxon>Flavobacteriaceae</taxon>
        <taxon>Mesonia</taxon>
    </lineage>
</organism>
<comment type="caution">
    <text evidence="6">The sequence shown here is derived from an EMBL/GenBank/DDBJ whole genome shotgun (WGS) entry which is preliminary data.</text>
</comment>
<keyword evidence="3" id="KW-0472">Membrane</keyword>
<gene>
    <name evidence="6" type="ORF">ACFSQ0_12010</name>
</gene>
<dbReference type="PANTHER" id="PTHR41164">
    <property type="entry name" value="CURLI PRODUCTION ASSEMBLY/TRANSPORT COMPONENT CSGG"/>
    <property type="match status" value="1"/>
</dbReference>
<dbReference type="Gene3D" id="3.40.50.10610">
    <property type="entry name" value="ABC-type transport auxiliary lipoprotein component"/>
    <property type="match status" value="2"/>
</dbReference>
<dbReference type="RefSeq" id="WP_379048586.1">
    <property type="nucleotide sequence ID" value="NZ_JBHULZ010000041.1"/>
</dbReference>
<dbReference type="InterPro" id="IPR005534">
    <property type="entry name" value="Curli_assmbl/transp-comp_CsgG"/>
</dbReference>
<evidence type="ECO:0000256" key="5">
    <source>
        <dbReference type="ARBA" id="ARBA00023288"/>
    </source>
</evidence>
<proteinExistence type="predicted"/>
<keyword evidence="5" id="KW-0449">Lipoprotein</keyword>
<dbReference type="InterPro" id="IPR011250">
    <property type="entry name" value="OMP/PagP_B-barrel"/>
</dbReference>
<keyword evidence="7" id="KW-1185">Reference proteome</keyword>
<protein>
    <submittedName>
        <fullName evidence="6">CsgG/HfaB family protein</fullName>
    </submittedName>
</protein>
<evidence type="ECO:0000256" key="3">
    <source>
        <dbReference type="ARBA" id="ARBA00023136"/>
    </source>
</evidence>
<sequence length="464" mass="52468">MRRWKTISVILVTGFFVGCGTYFNQPIKQQSARTGELTTASKTLKDLPKPQKKVVVGVYSFKDQTGQYKEIQNGSSFSTAVTQGGTSILIKALEDSGWFTPIERENLSNLLNERNIIRSTRQEYAGSNGPAVPPLLFAGVLLEGGVVSYDTNILTGGFGARYFGAGGSTQYKQDRITVYLRAISTSNGEILKTVYVSKTILSQAIDASLFRYVNFQRLLEVETGYTKNEPLQLVVKEAIEKAVEAIIIEGLEEKIWSPENPEEAQTLIEKYNQEKQEEQAVELYNRKKIDFNYTNAFEIQLGLNRFLGDYGARDFDYIGKLGYHRRFIPHFGASLRGYALDFEIPNSKNTLHLGVDLDAEVYLLPYDKFSPFFHAGAGMLFQSEKNNWFTNQEEFFKLQYGAGLQYNLNSKLNVFLKGTYHLAFSDEIDALNYGKRDDYFIDLGIGLTYMFGGNKEKNTNKDEE</sequence>
<dbReference type="Proteomes" id="UP001597357">
    <property type="component" value="Unassembled WGS sequence"/>
</dbReference>
<evidence type="ECO:0000313" key="7">
    <source>
        <dbReference type="Proteomes" id="UP001597357"/>
    </source>
</evidence>
<keyword evidence="4" id="KW-0564">Palmitate</keyword>
<evidence type="ECO:0000256" key="1">
    <source>
        <dbReference type="ARBA" id="ARBA00022475"/>
    </source>
</evidence>
<evidence type="ECO:0000313" key="6">
    <source>
        <dbReference type="EMBL" id="MFD2698719.1"/>
    </source>
</evidence>
<evidence type="ECO:0000256" key="2">
    <source>
        <dbReference type="ARBA" id="ARBA00022729"/>
    </source>
</evidence>
<dbReference type="EMBL" id="JBHULZ010000041">
    <property type="protein sequence ID" value="MFD2698719.1"/>
    <property type="molecule type" value="Genomic_DNA"/>
</dbReference>
<evidence type="ECO:0000256" key="4">
    <source>
        <dbReference type="ARBA" id="ARBA00023139"/>
    </source>
</evidence>
<name>A0ABW5SHG7_9FLAO</name>
<dbReference type="PANTHER" id="PTHR41164:SF1">
    <property type="entry name" value="CURLI PRODUCTION ASSEMBLY_TRANSPORT COMPONENT CSGG"/>
    <property type="match status" value="1"/>
</dbReference>